<accession>A0A061G026</accession>
<gene>
    <name evidence="1" type="ORF">TCM_014681</name>
</gene>
<dbReference type="Gramene" id="EOY22537">
    <property type="protein sequence ID" value="EOY22537"/>
    <property type="gene ID" value="TCM_014681"/>
</dbReference>
<dbReference type="Proteomes" id="UP000026915">
    <property type="component" value="Chromosome 3"/>
</dbReference>
<dbReference type="AlphaFoldDB" id="A0A061G026"/>
<dbReference type="HOGENOM" id="CLU_2762961_0_0_1"/>
<dbReference type="InParanoid" id="A0A061G026"/>
<keyword evidence="2" id="KW-1185">Reference proteome</keyword>
<protein>
    <submittedName>
        <fullName evidence="1">Uncharacterized protein</fullName>
    </submittedName>
</protein>
<sequence>MTKKSKTMILREVVIFKASFGWTPRQQGAVWFLPHRTPPIRALRRNVSPVRDEAFSGADFFYFVGLKQGQ</sequence>
<organism evidence="1 2">
    <name type="scientific">Theobroma cacao</name>
    <name type="common">Cacao</name>
    <name type="synonym">Cocoa</name>
    <dbReference type="NCBI Taxonomy" id="3641"/>
    <lineage>
        <taxon>Eukaryota</taxon>
        <taxon>Viridiplantae</taxon>
        <taxon>Streptophyta</taxon>
        <taxon>Embryophyta</taxon>
        <taxon>Tracheophyta</taxon>
        <taxon>Spermatophyta</taxon>
        <taxon>Magnoliopsida</taxon>
        <taxon>eudicotyledons</taxon>
        <taxon>Gunneridae</taxon>
        <taxon>Pentapetalae</taxon>
        <taxon>rosids</taxon>
        <taxon>malvids</taxon>
        <taxon>Malvales</taxon>
        <taxon>Malvaceae</taxon>
        <taxon>Byttnerioideae</taxon>
        <taxon>Theobroma</taxon>
    </lineage>
</organism>
<evidence type="ECO:0000313" key="2">
    <source>
        <dbReference type="Proteomes" id="UP000026915"/>
    </source>
</evidence>
<dbReference type="EMBL" id="CM001881">
    <property type="protein sequence ID" value="EOY22537.1"/>
    <property type="molecule type" value="Genomic_DNA"/>
</dbReference>
<name>A0A061G026_THECC</name>
<proteinExistence type="predicted"/>
<evidence type="ECO:0000313" key="1">
    <source>
        <dbReference type="EMBL" id="EOY22537.1"/>
    </source>
</evidence>
<reference evidence="1 2" key="1">
    <citation type="journal article" date="2013" name="Genome Biol.">
        <title>The genome sequence of the most widely cultivated cacao type and its use to identify candidate genes regulating pod color.</title>
        <authorList>
            <person name="Motamayor J.C."/>
            <person name="Mockaitis K."/>
            <person name="Schmutz J."/>
            <person name="Haiminen N."/>
            <person name="Iii D.L."/>
            <person name="Cornejo O."/>
            <person name="Findley S.D."/>
            <person name="Zheng P."/>
            <person name="Utro F."/>
            <person name="Royaert S."/>
            <person name="Saski C."/>
            <person name="Jenkins J."/>
            <person name="Podicheti R."/>
            <person name="Zhao M."/>
            <person name="Scheffler B.E."/>
            <person name="Stack J.C."/>
            <person name="Feltus F.A."/>
            <person name="Mustiga G.M."/>
            <person name="Amores F."/>
            <person name="Phillips W."/>
            <person name="Marelli J.P."/>
            <person name="May G.D."/>
            <person name="Shapiro H."/>
            <person name="Ma J."/>
            <person name="Bustamante C.D."/>
            <person name="Schnell R.J."/>
            <person name="Main D."/>
            <person name="Gilbert D."/>
            <person name="Parida L."/>
            <person name="Kuhn D.N."/>
        </authorList>
    </citation>
    <scope>NUCLEOTIDE SEQUENCE [LARGE SCALE GENOMIC DNA]</scope>
    <source>
        <strain evidence="2">cv. Matina 1-6</strain>
    </source>
</reference>